<evidence type="ECO:0000256" key="4">
    <source>
        <dbReference type="PROSITE-ProRule" id="PRU00335"/>
    </source>
</evidence>
<sequence length="190" mass="20979">MKTETTRTQILQLAERLIQERGCNGFSYRDLAAIVGIKTSSIHYYFPQKEDLLLAVVQQYRARWQAAMAAIDPALSAEAKLRAYVDTHRRAFCGTERICLGAALAAELASLPAAVRQAVQDFYRANEDWLAGVLEQGSREGSLRVPGDLRTAARATYAALQGSLVTARLFQSSERIEESLPTTLSLRESA</sequence>
<dbReference type="PRINTS" id="PR00455">
    <property type="entry name" value="HTHTETR"/>
</dbReference>
<dbReference type="Gene3D" id="1.10.357.10">
    <property type="entry name" value="Tetracycline Repressor, domain 2"/>
    <property type="match status" value="1"/>
</dbReference>
<accession>A0A261R0K7</accession>
<evidence type="ECO:0000256" key="1">
    <source>
        <dbReference type="ARBA" id="ARBA00023015"/>
    </source>
</evidence>
<evidence type="ECO:0000256" key="2">
    <source>
        <dbReference type="ARBA" id="ARBA00023125"/>
    </source>
</evidence>
<dbReference type="Pfam" id="PF16925">
    <property type="entry name" value="TetR_C_13"/>
    <property type="match status" value="1"/>
</dbReference>
<dbReference type="PROSITE" id="PS50977">
    <property type="entry name" value="HTH_TETR_2"/>
    <property type="match status" value="1"/>
</dbReference>
<protein>
    <submittedName>
        <fullName evidence="6">TetR family transcriptional regulator</fullName>
    </submittedName>
</protein>
<evidence type="ECO:0000259" key="5">
    <source>
        <dbReference type="PROSITE" id="PS50977"/>
    </source>
</evidence>
<keyword evidence="7" id="KW-1185">Reference proteome</keyword>
<organism evidence="6 7">
    <name type="scientific">Bordetella genomosp. 7</name>
    <dbReference type="NCBI Taxonomy" id="1416805"/>
    <lineage>
        <taxon>Bacteria</taxon>
        <taxon>Pseudomonadati</taxon>
        <taxon>Pseudomonadota</taxon>
        <taxon>Betaproteobacteria</taxon>
        <taxon>Burkholderiales</taxon>
        <taxon>Alcaligenaceae</taxon>
        <taxon>Bordetella</taxon>
    </lineage>
</organism>
<dbReference type="GO" id="GO:0003677">
    <property type="term" value="F:DNA binding"/>
    <property type="evidence" value="ECO:0007669"/>
    <property type="project" value="UniProtKB-UniRule"/>
</dbReference>
<evidence type="ECO:0000313" key="7">
    <source>
        <dbReference type="Proteomes" id="UP000216947"/>
    </source>
</evidence>
<dbReference type="InterPro" id="IPR011075">
    <property type="entry name" value="TetR_C"/>
</dbReference>
<feature type="DNA-binding region" description="H-T-H motif" evidence="4">
    <location>
        <begin position="27"/>
        <end position="46"/>
    </location>
</feature>
<dbReference type="InterPro" id="IPR001647">
    <property type="entry name" value="HTH_TetR"/>
</dbReference>
<proteinExistence type="predicted"/>
<dbReference type="AlphaFoldDB" id="A0A261R0K7"/>
<evidence type="ECO:0000313" key="6">
    <source>
        <dbReference type="EMBL" id="OZI18182.1"/>
    </source>
</evidence>
<dbReference type="RefSeq" id="WP_094797101.1">
    <property type="nucleotide sequence ID" value="NZ_NEVI01000017.1"/>
</dbReference>
<dbReference type="PANTHER" id="PTHR47506:SF1">
    <property type="entry name" value="HTH-TYPE TRANSCRIPTIONAL REGULATOR YJDC"/>
    <property type="match status" value="1"/>
</dbReference>
<dbReference type="SUPFAM" id="SSF46689">
    <property type="entry name" value="Homeodomain-like"/>
    <property type="match status" value="1"/>
</dbReference>
<dbReference type="SUPFAM" id="SSF48498">
    <property type="entry name" value="Tetracyclin repressor-like, C-terminal domain"/>
    <property type="match status" value="1"/>
</dbReference>
<evidence type="ECO:0000256" key="3">
    <source>
        <dbReference type="ARBA" id="ARBA00023163"/>
    </source>
</evidence>
<feature type="domain" description="HTH tetR-type" evidence="5">
    <location>
        <begin position="4"/>
        <end position="64"/>
    </location>
</feature>
<keyword evidence="2 4" id="KW-0238">DNA-binding</keyword>
<dbReference type="EMBL" id="NEVK01000006">
    <property type="protein sequence ID" value="OZI18182.1"/>
    <property type="molecule type" value="Genomic_DNA"/>
</dbReference>
<keyword evidence="1" id="KW-0805">Transcription regulation</keyword>
<dbReference type="InterPro" id="IPR009057">
    <property type="entry name" value="Homeodomain-like_sf"/>
</dbReference>
<comment type="caution">
    <text evidence="6">The sequence shown here is derived from an EMBL/GenBank/DDBJ whole genome shotgun (WGS) entry which is preliminary data.</text>
</comment>
<reference evidence="7" key="1">
    <citation type="submission" date="2017-05" db="EMBL/GenBank/DDBJ databases">
        <title>Complete and WGS of Bordetella genogroups.</title>
        <authorList>
            <person name="Spilker T."/>
            <person name="Lipuma J."/>
        </authorList>
    </citation>
    <scope>NUCLEOTIDE SEQUENCE [LARGE SCALE GENOMIC DNA]</scope>
    <source>
        <strain evidence="7">AU18089</strain>
    </source>
</reference>
<name>A0A261R0K7_9BORD</name>
<dbReference type="Proteomes" id="UP000216947">
    <property type="component" value="Unassembled WGS sequence"/>
</dbReference>
<dbReference type="OrthoDB" id="5293507at2"/>
<gene>
    <name evidence="6" type="ORF">CAL19_14115</name>
</gene>
<keyword evidence="3" id="KW-0804">Transcription</keyword>
<dbReference type="InterPro" id="IPR036271">
    <property type="entry name" value="Tet_transcr_reg_TetR-rel_C_sf"/>
</dbReference>
<dbReference type="Pfam" id="PF00440">
    <property type="entry name" value="TetR_N"/>
    <property type="match status" value="1"/>
</dbReference>
<dbReference type="PANTHER" id="PTHR47506">
    <property type="entry name" value="TRANSCRIPTIONAL REGULATORY PROTEIN"/>
    <property type="match status" value="1"/>
</dbReference>